<dbReference type="SUPFAM" id="SSF50129">
    <property type="entry name" value="GroES-like"/>
    <property type="match status" value="1"/>
</dbReference>
<dbReference type="SUPFAM" id="SSF51735">
    <property type="entry name" value="NAD(P)-binding Rossmann-fold domains"/>
    <property type="match status" value="1"/>
</dbReference>
<feature type="domain" description="Alcohol dehydrogenase-like N-terminal" evidence="4">
    <location>
        <begin position="35"/>
        <end position="154"/>
    </location>
</feature>
<dbReference type="InterPro" id="IPR050129">
    <property type="entry name" value="Zn_alcohol_dh"/>
</dbReference>
<dbReference type="Pfam" id="PF08240">
    <property type="entry name" value="ADH_N"/>
    <property type="match status" value="1"/>
</dbReference>
<reference evidence="6" key="1">
    <citation type="journal article" date="2019" name="Int. J. Syst. Evol. Microbiol.">
        <title>The Global Catalogue of Microorganisms (GCM) 10K type strain sequencing project: providing services to taxonomists for standard genome sequencing and annotation.</title>
        <authorList>
            <consortium name="The Broad Institute Genomics Platform"/>
            <consortium name="The Broad Institute Genome Sequencing Center for Infectious Disease"/>
            <person name="Wu L."/>
            <person name="Ma J."/>
        </authorList>
    </citation>
    <scope>NUCLEOTIDE SEQUENCE [LARGE SCALE GENOMIC DNA]</scope>
    <source>
        <strain evidence="6">CGMCC 1.12125</strain>
    </source>
</reference>
<dbReference type="InterPro" id="IPR036291">
    <property type="entry name" value="NAD(P)-bd_dom_sf"/>
</dbReference>
<comment type="caution">
    <text evidence="5">The sequence shown here is derived from an EMBL/GenBank/DDBJ whole genome shotgun (WGS) entry which is preliminary data.</text>
</comment>
<dbReference type="Gene3D" id="3.40.50.720">
    <property type="entry name" value="NAD(P)-binding Rossmann-like Domain"/>
    <property type="match status" value="1"/>
</dbReference>
<accession>A0ABV8XZ50</accession>
<dbReference type="Gene3D" id="3.90.180.10">
    <property type="entry name" value="Medium-chain alcohol dehydrogenases, catalytic domain"/>
    <property type="match status" value="1"/>
</dbReference>
<dbReference type="Pfam" id="PF00107">
    <property type="entry name" value="ADH_zinc_N"/>
    <property type="match status" value="1"/>
</dbReference>
<protein>
    <submittedName>
        <fullName evidence="5">Zinc-binding dehydrogenase</fullName>
    </submittedName>
</protein>
<organism evidence="5 6">
    <name type="scientific">Citricoccus alkalitolerans</name>
    <dbReference type="NCBI Taxonomy" id="246603"/>
    <lineage>
        <taxon>Bacteria</taxon>
        <taxon>Bacillati</taxon>
        <taxon>Actinomycetota</taxon>
        <taxon>Actinomycetes</taxon>
        <taxon>Micrococcales</taxon>
        <taxon>Micrococcaceae</taxon>
        <taxon>Citricoccus</taxon>
    </lineage>
</organism>
<evidence type="ECO:0000256" key="1">
    <source>
        <dbReference type="ARBA" id="ARBA00001947"/>
    </source>
</evidence>
<keyword evidence="6" id="KW-1185">Reference proteome</keyword>
<gene>
    <name evidence="5" type="ORF">ACFO0K_08255</name>
</gene>
<dbReference type="InterPro" id="IPR013154">
    <property type="entry name" value="ADH-like_N"/>
</dbReference>
<feature type="domain" description="Alcohol dehydrogenase-like C-terminal" evidence="3">
    <location>
        <begin position="199"/>
        <end position="332"/>
    </location>
</feature>
<proteinExistence type="predicted"/>
<keyword evidence="2" id="KW-0560">Oxidoreductase</keyword>
<dbReference type="EMBL" id="JBHSEN010000001">
    <property type="protein sequence ID" value="MFC4429672.1"/>
    <property type="molecule type" value="Genomic_DNA"/>
</dbReference>
<evidence type="ECO:0000256" key="2">
    <source>
        <dbReference type="ARBA" id="ARBA00023002"/>
    </source>
</evidence>
<comment type="cofactor">
    <cofactor evidence="1">
        <name>Zn(2+)</name>
        <dbReference type="ChEBI" id="CHEBI:29105"/>
    </cofactor>
</comment>
<evidence type="ECO:0000313" key="5">
    <source>
        <dbReference type="EMBL" id="MFC4429672.1"/>
    </source>
</evidence>
<dbReference type="PANTHER" id="PTHR43401:SF2">
    <property type="entry name" value="L-THREONINE 3-DEHYDROGENASE"/>
    <property type="match status" value="1"/>
</dbReference>
<evidence type="ECO:0000313" key="6">
    <source>
        <dbReference type="Proteomes" id="UP001595965"/>
    </source>
</evidence>
<dbReference type="RefSeq" id="WP_344227972.1">
    <property type="nucleotide sequence ID" value="NZ_BAAALH010000002.1"/>
</dbReference>
<name>A0ABV8XZ50_9MICC</name>
<dbReference type="InterPro" id="IPR013149">
    <property type="entry name" value="ADH-like_C"/>
</dbReference>
<dbReference type="Proteomes" id="UP001595965">
    <property type="component" value="Unassembled WGS sequence"/>
</dbReference>
<dbReference type="InterPro" id="IPR011032">
    <property type="entry name" value="GroES-like_sf"/>
</dbReference>
<dbReference type="PANTHER" id="PTHR43401">
    <property type="entry name" value="L-THREONINE 3-DEHYDROGENASE"/>
    <property type="match status" value="1"/>
</dbReference>
<sequence length="380" mass="40154">MPERLHENLPEAVRAAVQTGPSTMEVQEFPRPTIGPDDGLLRVEANGICGSDVEIFRGHLQGRSAAPFIPGHEPLGIIEELGERAAERWGVQVGDRVALEVIVPCRSCDDCLVGRYQACRNKQNGHGVTPLDVAPALYGGFAEYLYLAPNAVMHKIDKSLPIDIAAMYNPLGAGVRWAVDLGEVGMGDTLVILGAGQRGLGALIAAKAAGARTVIITGLENDRHKLAVAEQLGADHTVVVDGPNGQDIVDVVAELTDGRMADVSLDLTPMAAGPVTDALKVVRHGGRVVLAGLKGGREIPLSTDLLINRGLTVRGAFGVDASANKKAIALLESGRFPLELLHTHTFGLDQVAEAIETLAGDREDKSAIHVTVQPHLDRTA</sequence>
<evidence type="ECO:0000259" key="3">
    <source>
        <dbReference type="Pfam" id="PF00107"/>
    </source>
</evidence>
<evidence type="ECO:0000259" key="4">
    <source>
        <dbReference type="Pfam" id="PF08240"/>
    </source>
</evidence>